<evidence type="ECO:0000256" key="1">
    <source>
        <dbReference type="ARBA" id="ARBA00022676"/>
    </source>
</evidence>
<comment type="pathway">
    <text evidence="3">Amino-acid biosynthesis; L-tryptophan biosynthesis; L-tryptophan from chorismate: step 2/5.</text>
</comment>
<dbReference type="AlphaFoldDB" id="A0A1T5HF13"/>
<keyword evidence="3" id="KW-0460">Magnesium</keyword>
<evidence type="ECO:0000313" key="7">
    <source>
        <dbReference type="Proteomes" id="UP000190897"/>
    </source>
</evidence>
<dbReference type="GO" id="GO:0004048">
    <property type="term" value="F:anthranilate phosphoribosyltransferase activity"/>
    <property type="evidence" value="ECO:0007669"/>
    <property type="project" value="UniProtKB-UniRule"/>
</dbReference>
<dbReference type="SUPFAM" id="SSF47648">
    <property type="entry name" value="Nucleoside phosphorylase/phosphoribosyltransferase N-terminal domain"/>
    <property type="match status" value="1"/>
</dbReference>
<dbReference type="GO" id="GO:0000162">
    <property type="term" value="P:L-tryptophan biosynthetic process"/>
    <property type="evidence" value="ECO:0007669"/>
    <property type="project" value="UniProtKB-UniRule"/>
</dbReference>
<keyword evidence="7" id="KW-1185">Reference proteome</keyword>
<feature type="binding site" evidence="3">
    <location>
        <position position="93"/>
    </location>
    <ligand>
        <name>Mg(2+)</name>
        <dbReference type="ChEBI" id="CHEBI:18420"/>
        <label>1</label>
    </ligand>
</feature>
<feature type="binding site" evidence="3">
    <location>
        <position position="167"/>
    </location>
    <ligand>
        <name>anthranilate</name>
        <dbReference type="ChEBI" id="CHEBI:16567"/>
        <label>2</label>
    </ligand>
</feature>
<dbReference type="Gene3D" id="1.20.970.10">
    <property type="entry name" value="Transferase, Pyrimidine Nucleoside Phosphorylase, Chain C"/>
    <property type="match status" value="1"/>
</dbReference>
<feature type="binding site" evidence="3">
    <location>
        <begin position="91"/>
        <end position="94"/>
    </location>
    <ligand>
        <name>5-phospho-alpha-D-ribose 1-diphosphate</name>
        <dbReference type="ChEBI" id="CHEBI:58017"/>
    </ligand>
</feature>
<feature type="binding site" evidence="3">
    <location>
        <position position="81"/>
    </location>
    <ligand>
        <name>anthranilate</name>
        <dbReference type="ChEBI" id="CHEBI:16567"/>
        <label>1</label>
    </ligand>
</feature>
<feature type="binding site" evidence="3">
    <location>
        <position position="225"/>
    </location>
    <ligand>
        <name>Mg(2+)</name>
        <dbReference type="ChEBI" id="CHEBI:18420"/>
        <label>2</label>
    </ligand>
</feature>
<dbReference type="GO" id="GO:0005829">
    <property type="term" value="C:cytosol"/>
    <property type="evidence" value="ECO:0007669"/>
    <property type="project" value="TreeGrafter"/>
</dbReference>
<dbReference type="Gene3D" id="3.40.1030.10">
    <property type="entry name" value="Nucleoside phosphorylase/phosphoribosyltransferase catalytic domain"/>
    <property type="match status" value="1"/>
</dbReference>
<feature type="binding site" evidence="3">
    <location>
        <begin position="109"/>
        <end position="117"/>
    </location>
    <ligand>
        <name>5-phospho-alpha-D-ribose 1-diphosphate</name>
        <dbReference type="ChEBI" id="CHEBI:58017"/>
    </ligand>
</feature>
<proteinExistence type="inferred from homology"/>
<dbReference type="EC" id="2.4.2.18" evidence="3"/>
<dbReference type="Proteomes" id="UP000190897">
    <property type="component" value="Unassembled WGS sequence"/>
</dbReference>
<keyword evidence="2 3" id="KW-0808">Transferase</keyword>
<feature type="binding site" evidence="3">
    <location>
        <position position="121"/>
    </location>
    <ligand>
        <name>5-phospho-alpha-D-ribose 1-diphosphate</name>
        <dbReference type="ChEBI" id="CHEBI:58017"/>
    </ligand>
</feature>
<feature type="binding site" evidence="3">
    <location>
        <position position="226"/>
    </location>
    <ligand>
        <name>Mg(2+)</name>
        <dbReference type="ChEBI" id="CHEBI:18420"/>
        <label>1</label>
    </ligand>
</feature>
<feature type="binding site" evidence="3">
    <location>
        <position position="89"/>
    </location>
    <ligand>
        <name>5-phospho-alpha-D-ribose 1-diphosphate</name>
        <dbReference type="ChEBI" id="CHEBI:58017"/>
    </ligand>
</feature>
<dbReference type="GO" id="GO:0000287">
    <property type="term" value="F:magnesium ion binding"/>
    <property type="evidence" value="ECO:0007669"/>
    <property type="project" value="UniProtKB-UniRule"/>
</dbReference>
<dbReference type="Pfam" id="PF00591">
    <property type="entry name" value="Glycos_transf_3"/>
    <property type="match status" value="1"/>
</dbReference>
<organism evidence="6 7">
    <name type="scientific">Dyadobacter psychrophilus</name>
    <dbReference type="NCBI Taxonomy" id="651661"/>
    <lineage>
        <taxon>Bacteria</taxon>
        <taxon>Pseudomonadati</taxon>
        <taxon>Bacteroidota</taxon>
        <taxon>Cytophagia</taxon>
        <taxon>Cytophagales</taxon>
        <taxon>Spirosomataceae</taxon>
        <taxon>Dyadobacter</taxon>
    </lineage>
</organism>
<evidence type="ECO:0000256" key="3">
    <source>
        <dbReference type="HAMAP-Rule" id="MF_00211"/>
    </source>
</evidence>
<comment type="caution">
    <text evidence="3">Lacks conserved residue(s) required for the propagation of feature annotation.</text>
</comment>
<dbReference type="HAMAP" id="MF_00211">
    <property type="entry name" value="TrpD"/>
    <property type="match status" value="1"/>
</dbReference>
<evidence type="ECO:0000259" key="5">
    <source>
        <dbReference type="Pfam" id="PF02885"/>
    </source>
</evidence>
<evidence type="ECO:0000259" key="4">
    <source>
        <dbReference type="Pfam" id="PF00591"/>
    </source>
</evidence>
<name>A0A1T5HF13_9BACT</name>
<feature type="domain" description="Glycosyl transferase family 3" evidence="4">
    <location>
        <begin position="76"/>
        <end position="321"/>
    </location>
</feature>
<comment type="subunit">
    <text evidence="3">Homodimer.</text>
</comment>
<keyword evidence="3" id="KW-0479">Metal-binding</keyword>
<protein>
    <recommendedName>
        <fullName evidence="3">Anthranilate phosphoribosyltransferase</fullName>
        <ecNumber evidence="3">2.4.2.18</ecNumber>
    </recommendedName>
</protein>
<gene>
    <name evidence="3" type="primary">trpD</name>
    <name evidence="6" type="ORF">SAMN05660293_05443</name>
</gene>
<dbReference type="Pfam" id="PF02885">
    <property type="entry name" value="Glycos_trans_3N"/>
    <property type="match status" value="1"/>
</dbReference>
<comment type="similarity">
    <text evidence="3">Belongs to the anthranilate phosphoribosyltransferase family.</text>
</comment>
<evidence type="ECO:0000256" key="2">
    <source>
        <dbReference type="ARBA" id="ARBA00022679"/>
    </source>
</evidence>
<feature type="binding site" evidence="3">
    <location>
        <begin position="84"/>
        <end position="85"/>
    </location>
    <ligand>
        <name>5-phospho-alpha-D-ribose 1-diphosphate</name>
        <dbReference type="ChEBI" id="CHEBI:58017"/>
    </ligand>
</feature>
<evidence type="ECO:0000313" key="6">
    <source>
        <dbReference type="EMBL" id="SKC19287.1"/>
    </source>
</evidence>
<dbReference type="STRING" id="651661.SAMN05660293_05443"/>
<sequence length="331" mass="36149">MNMKQILSHLFEYKVLSKELSKDVLIGISTGKYSNSEIASFLTIYAMRSITVEELEGFRDAMLELCLAVDLSAYDPIDVCGTGGDGKDTFNISTLSCFVVAGAGQHVAKHGNHGVSSLCGSSTVLEYLGAKFTNDKDVLERKINEAGVCFLHAPLFHPSMKNVAPIRRELGVKTFFNMLGPMVNPVSPKKQLVGVFSLELARLFAYLYQQTDKQFLVLHALDGYDEVSLTGAFKMITAQTEQVLNPSHLGLQTLRAEDLSGGKTVEESAKIFMDVLNDTATFSQKQAVLANAALALHCANPALTLLDAVETARESLESKKALRSFKKLIED</sequence>
<feature type="binding site" evidence="3">
    <location>
        <position position="81"/>
    </location>
    <ligand>
        <name>5-phospho-alpha-D-ribose 1-diphosphate</name>
        <dbReference type="ChEBI" id="CHEBI:58017"/>
    </ligand>
</feature>
<keyword evidence="1 3" id="KW-0328">Glycosyltransferase</keyword>
<feature type="binding site" evidence="3">
    <location>
        <position position="112"/>
    </location>
    <ligand>
        <name>anthranilate</name>
        <dbReference type="ChEBI" id="CHEBI:16567"/>
        <label>1</label>
    </ligand>
</feature>
<feature type="domain" description="Glycosyl transferase family 3 N-terminal" evidence="5">
    <location>
        <begin position="4"/>
        <end position="65"/>
    </location>
</feature>
<comment type="catalytic activity">
    <reaction evidence="3">
        <text>N-(5-phospho-beta-D-ribosyl)anthranilate + diphosphate = 5-phospho-alpha-D-ribose 1-diphosphate + anthranilate</text>
        <dbReference type="Rhea" id="RHEA:11768"/>
        <dbReference type="ChEBI" id="CHEBI:16567"/>
        <dbReference type="ChEBI" id="CHEBI:18277"/>
        <dbReference type="ChEBI" id="CHEBI:33019"/>
        <dbReference type="ChEBI" id="CHEBI:58017"/>
        <dbReference type="EC" id="2.4.2.18"/>
    </reaction>
</comment>
<dbReference type="SUPFAM" id="SSF52418">
    <property type="entry name" value="Nucleoside phosphorylase/phosphoribosyltransferase catalytic domain"/>
    <property type="match status" value="1"/>
</dbReference>
<dbReference type="NCBIfam" id="TIGR01245">
    <property type="entry name" value="trpD"/>
    <property type="match status" value="1"/>
</dbReference>
<dbReference type="PANTHER" id="PTHR43285">
    <property type="entry name" value="ANTHRANILATE PHOSPHORIBOSYLTRANSFERASE"/>
    <property type="match status" value="1"/>
</dbReference>
<dbReference type="PANTHER" id="PTHR43285:SF2">
    <property type="entry name" value="ANTHRANILATE PHOSPHORIBOSYLTRANSFERASE"/>
    <property type="match status" value="1"/>
</dbReference>
<dbReference type="InterPro" id="IPR000312">
    <property type="entry name" value="Glycosyl_Trfase_fam3"/>
</dbReference>
<dbReference type="InterPro" id="IPR017459">
    <property type="entry name" value="Glycosyl_Trfase_fam3_N_dom"/>
</dbReference>
<reference evidence="7" key="1">
    <citation type="submission" date="2017-02" db="EMBL/GenBank/DDBJ databases">
        <authorList>
            <person name="Varghese N."/>
            <person name="Submissions S."/>
        </authorList>
    </citation>
    <scope>NUCLEOTIDE SEQUENCE [LARGE SCALE GENOMIC DNA]</scope>
    <source>
        <strain evidence="7">DSM 22270</strain>
    </source>
</reference>
<dbReference type="InterPro" id="IPR036320">
    <property type="entry name" value="Glycosyl_Trfase_fam3_N_dom_sf"/>
</dbReference>
<comment type="cofactor">
    <cofactor evidence="3">
        <name>Mg(2+)</name>
        <dbReference type="ChEBI" id="CHEBI:18420"/>
    </cofactor>
    <text evidence="3">Binds 2 magnesium ions per monomer.</text>
</comment>
<dbReference type="InterPro" id="IPR035902">
    <property type="entry name" value="Nuc_phospho_transferase"/>
</dbReference>
<dbReference type="UniPathway" id="UPA00035">
    <property type="reaction ID" value="UER00041"/>
</dbReference>
<dbReference type="InterPro" id="IPR005940">
    <property type="entry name" value="Anthranilate_Pribosyl_Tfrase"/>
</dbReference>
<dbReference type="EMBL" id="FUZA01000013">
    <property type="protein sequence ID" value="SKC19287.1"/>
    <property type="molecule type" value="Genomic_DNA"/>
</dbReference>
<keyword evidence="3" id="KW-0028">Amino-acid biosynthesis</keyword>
<feature type="binding site" evidence="3">
    <location>
        <position position="226"/>
    </location>
    <ligand>
        <name>Mg(2+)</name>
        <dbReference type="ChEBI" id="CHEBI:18420"/>
        <label>2</label>
    </ligand>
</feature>
<keyword evidence="3" id="KW-0057">Aromatic amino acid biosynthesis</keyword>
<keyword evidence="3" id="KW-0822">Tryptophan biosynthesis</keyword>
<accession>A0A1T5HF13</accession>
<comment type="function">
    <text evidence="3">Catalyzes the transfer of the phosphoribosyl group of 5-phosphorylribose-1-pyrophosphate (PRPP) to anthranilate to yield N-(5'-phosphoribosyl)-anthranilate (PRA).</text>
</comment>